<evidence type="ECO:0000256" key="1">
    <source>
        <dbReference type="ARBA" id="ARBA00023125"/>
    </source>
</evidence>
<proteinExistence type="predicted"/>
<name>A0ABW3PEK2_9LACO</name>
<evidence type="ECO:0000313" key="4">
    <source>
        <dbReference type="EMBL" id="MFD1124578.1"/>
    </source>
</evidence>
<dbReference type="Pfam" id="PF00440">
    <property type="entry name" value="TetR_N"/>
    <property type="match status" value="1"/>
</dbReference>
<keyword evidence="5" id="KW-1185">Reference proteome</keyword>
<accession>A0ABW3PEK2</accession>
<sequence length="221" mass="25327">MILPTKVAYKLFTETHVFDELTDKQSRILIAAIKIFAKKGYSNSSTKEIAEAAGVAEENIFNRFTNKYGLLQAVIKPVTRSIFPATFSQFTDAKLIVRDTDLHDFVKAVIEDRIKFMKDNADVLKIFIAEMIYDDQLRTDFQAQFANSAISYLKTIDQNLKIFKQKQALIDWENPEILRIMWSMVAGLVVSYLFFNQPVTTDKINHTVDALTKALSKDRID</sequence>
<dbReference type="PROSITE" id="PS50977">
    <property type="entry name" value="HTH_TETR_2"/>
    <property type="match status" value="1"/>
</dbReference>
<feature type="domain" description="HTH tetR-type" evidence="3">
    <location>
        <begin position="22"/>
        <end position="82"/>
    </location>
</feature>
<feature type="DNA-binding region" description="H-T-H motif" evidence="2">
    <location>
        <begin position="45"/>
        <end position="64"/>
    </location>
</feature>
<comment type="caution">
    <text evidence="4">The sequence shown here is derived from an EMBL/GenBank/DDBJ whole genome shotgun (WGS) entry which is preliminary data.</text>
</comment>
<protein>
    <submittedName>
        <fullName evidence="4">TetR/AcrR family transcriptional regulator</fullName>
    </submittedName>
</protein>
<dbReference type="RefSeq" id="WP_225419092.1">
    <property type="nucleotide sequence ID" value="NZ_JBHTLH010000011.1"/>
</dbReference>
<organism evidence="4 5">
    <name type="scientific">Lentilactobacillus raoultii</name>
    <dbReference type="NCBI Taxonomy" id="1987503"/>
    <lineage>
        <taxon>Bacteria</taxon>
        <taxon>Bacillati</taxon>
        <taxon>Bacillota</taxon>
        <taxon>Bacilli</taxon>
        <taxon>Lactobacillales</taxon>
        <taxon>Lactobacillaceae</taxon>
        <taxon>Lentilactobacillus</taxon>
    </lineage>
</organism>
<dbReference type="InterPro" id="IPR050624">
    <property type="entry name" value="HTH-type_Tx_Regulator"/>
</dbReference>
<reference evidence="5" key="1">
    <citation type="journal article" date="2019" name="Int. J. Syst. Evol. Microbiol.">
        <title>The Global Catalogue of Microorganisms (GCM) 10K type strain sequencing project: providing services to taxonomists for standard genome sequencing and annotation.</title>
        <authorList>
            <consortium name="The Broad Institute Genomics Platform"/>
            <consortium name="The Broad Institute Genome Sequencing Center for Infectious Disease"/>
            <person name="Wu L."/>
            <person name="Ma J."/>
        </authorList>
    </citation>
    <scope>NUCLEOTIDE SEQUENCE [LARGE SCALE GENOMIC DNA]</scope>
    <source>
        <strain evidence="5">CCUG 71848</strain>
    </source>
</reference>
<dbReference type="PRINTS" id="PR00455">
    <property type="entry name" value="HTHTETR"/>
</dbReference>
<dbReference type="SUPFAM" id="SSF46689">
    <property type="entry name" value="Homeodomain-like"/>
    <property type="match status" value="1"/>
</dbReference>
<dbReference type="PANTHER" id="PTHR43479:SF11">
    <property type="entry name" value="ACREF_ENVCD OPERON REPRESSOR-RELATED"/>
    <property type="match status" value="1"/>
</dbReference>
<dbReference type="Gene3D" id="1.10.357.10">
    <property type="entry name" value="Tetracycline Repressor, domain 2"/>
    <property type="match status" value="1"/>
</dbReference>
<dbReference type="InterPro" id="IPR009057">
    <property type="entry name" value="Homeodomain-like_sf"/>
</dbReference>
<keyword evidence="1 2" id="KW-0238">DNA-binding</keyword>
<gene>
    <name evidence="4" type="ORF">ACFQ22_04280</name>
</gene>
<dbReference type="PANTHER" id="PTHR43479">
    <property type="entry name" value="ACREF/ENVCD OPERON REPRESSOR-RELATED"/>
    <property type="match status" value="1"/>
</dbReference>
<dbReference type="EMBL" id="JBHTLH010000011">
    <property type="protein sequence ID" value="MFD1124578.1"/>
    <property type="molecule type" value="Genomic_DNA"/>
</dbReference>
<evidence type="ECO:0000259" key="3">
    <source>
        <dbReference type="PROSITE" id="PS50977"/>
    </source>
</evidence>
<evidence type="ECO:0000256" key="2">
    <source>
        <dbReference type="PROSITE-ProRule" id="PRU00335"/>
    </source>
</evidence>
<evidence type="ECO:0000313" key="5">
    <source>
        <dbReference type="Proteomes" id="UP001597156"/>
    </source>
</evidence>
<dbReference type="Proteomes" id="UP001597156">
    <property type="component" value="Unassembled WGS sequence"/>
</dbReference>
<dbReference type="InterPro" id="IPR001647">
    <property type="entry name" value="HTH_TetR"/>
</dbReference>